<dbReference type="InterPro" id="IPR013431">
    <property type="entry name" value="Delta_60_rpt"/>
</dbReference>
<reference evidence="3" key="1">
    <citation type="submission" date="2022-07" db="EMBL/GenBank/DDBJ databases">
        <title>Tahibacter sp., a new gammaproteobacterium isolated from the silt sample collected at pig farm.</title>
        <authorList>
            <person name="Chen H."/>
        </authorList>
    </citation>
    <scope>NUCLEOTIDE SEQUENCE</scope>
    <source>
        <strain evidence="3">P2K</strain>
    </source>
</reference>
<accession>A0ABT1QQI9</accession>
<dbReference type="Proteomes" id="UP001165498">
    <property type="component" value="Unassembled WGS sequence"/>
</dbReference>
<evidence type="ECO:0000313" key="3">
    <source>
        <dbReference type="EMBL" id="MCQ4164546.1"/>
    </source>
</evidence>
<proteinExistence type="predicted"/>
<feature type="signal peptide" evidence="2">
    <location>
        <begin position="1"/>
        <end position="21"/>
    </location>
</feature>
<feature type="transmembrane region" description="Helical" evidence="1">
    <location>
        <begin position="417"/>
        <end position="438"/>
    </location>
</feature>
<evidence type="ECO:0000256" key="2">
    <source>
        <dbReference type="SAM" id="SignalP"/>
    </source>
</evidence>
<feature type="chain" id="PRO_5047096928" evidence="2">
    <location>
        <begin position="22"/>
        <end position="445"/>
    </location>
</feature>
<keyword evidence="1" id="KW-0812">Transmembrane</keyword>
<keyword evidence="2" id="KW-0732">Signal</keyword>
<name>A0ABT1QQI9_9GAMM</name>
<comment type="caution">
    <text evidence="3">The sequence shown here is derived from an EMBL/GenBank/DDBJ whole genome shotgun (WGS) entry which is preliminary data.</text>
</comment>
<evidence type="ECO:0000256" key="1">
    <source>
        <dbReference type="SAM" id="Phobius"/>
    </source>
</evidence>
<keyword evidence="1" id="KW-1133">Transmembrane helix</keyword>
<organism evidence="3 4">
    <name type="scientific">Tahibacter harae</name>
    <dbReference type="NCBI Taxonomy" id="2963937"/>
    <lineage>
        <taxon>Bacteria</taxon>
        <taxon>Pseudomonadati</taxon>
        <taxon>Pseudomonadota</taxon>
        <taxon>Gammaproteobacteria</taxon>
        <taxon>Lysobacterales</taxon>
        <taxon>Rhodanobacteraceae</taxon>
        <taxon>Tahibacter</taxon>
    </lineage>
</organism>
<dbReference type="RefSeq" id="WP_255913339.1">
    <property type="nucleotide sequence ID" value="NZ_JANFQO010000005.1"/>
</dbReference>
<dbReference type="Pfam" id="PF17164">
    <property type="entry name" value="DUF5122"/>
    <property type="match status" value="1"/>
</dbReference>
<dbReference type="Gene3D" id="2.80.10.50">
    <property type="match status" value="1"/>
</dbReference>
<keyword evidence="1" id="KW-0472">Membrane</keyword>
<evidence type="ECO:0000313" key="4">
    <source>
        <dbReference type="Proteomes" id="UP001165498"/>
    </source>
</evidence>
<gene>
    <name evidence="3" type="ORF">NM961_07465</name>
</gene>
<dbReference type="EMBL" id="JANFQO010000005">
    <property type="protein sequence ID" value="MCQ4164546.1"/>
    <property type="molecule type" value="Genomic_DNA"/>
</dbReference>
<protein>
    <submittedName>
        <fullName evidence="3">Uncharacterized protein</fullName>
    </submittedName>
</protein>
<keyword evidence="4" id="KW-1185">Reference proteome</keyword>
<sequence>MRENIFLRLLVLLLLSGAAQAELRLDPGFGSGGSLVVAASGSRDDRPLLAGLADGRFVVANMAVADVPTVRVARYLADGRLDSGFGNHGVSQVVVAAEHWDTSLVASLKVRSDGGLWLAVTRKSFLGSPPAYSHTLVRLGPDGNPVPGFNGGAALPLPALGSPDNGPLEEMLLQDDAVLLLASIYTAPPQGRFKALRIRADGTPDPGFGVAGLLIAERAGAFSYSWMSVPGGGFQALYTIFNPPELPRQSFWRRYRGDGSLDLTFGSAGEQAVAPGAGRYVANLFALPGGHHLGQGLGCHLFLFDSQGQLLREFESCPGRELIAAQPLGDKLLLVGQDFFGGTPPPGSPLSLRLVDGSGNPVPGFSGEVEGGLPGLYDDRFAAITDRAGRILIGHADNDAIRLYRYQEVGAVASSAVPVPALGAAGLILLLLGLLLPVRRRLRPG</sequence>